<protein>
    <submittedName>
        <fullName evidence="8">Pili assembly chaperone, N-terminal protein</fullName>
    </submittedName>
</protein>
<dbReference type="InterPro" id="IPR016147">
    <property type="entry name" value="Pili_assmbl_chaperone_N"/>
</dbReference>
<accession>A0A822WS40</accession>
<proteinExistence type="inferred from homology"/>
<dbReference type="PRINTS" id="PR00969">
    <property type="entry name" value="CHAPERONPILI"/>
</dbReference>
<dbReference type="SUPFAM" id="SSF49354">
    <property type="entry name" value="PapD-like"/>
    <property type="match status" value="1"/>
</dbReference>
<reference evidence="8 9" key="1">
    <citation type="submission" date="2016-03" db="EMBL/GenBank/DDBJ databases">
        <authorList>
            <consortium name="Pathogen Informatics"/>
        </authorList>
    </citation>
    <scope>NUCLEOTIDE SEQUENCE [LARGE SCALE GENOMIC DNA]</scope>
    <source>
        <strain evidence="9">e1527</strain>
    </source>
</reference>
<evidence type="ECO:0000256" key="5">
    <source>
        <dbReference type="ARBA" id="ARBA00023186"/>
    </source>
</evidence>
<sequence length="253" mass="28094">MISAHLQRIAQYLTYLICVLMLANTASASVTILGSRIIYPAGASSVDVQLKNNDDIPYVIQTWFDEGNVNATPAEGAKIPFLTTPPVFRIQAKAGQVIRVTHTGARDLPQDRESLYWFNALQVPPSNLESEKGQNRMLVMLRTRVKVIYRPAGIGSPKNQLNGLRVNTTFDAQKGYGISIENPQPWYASLTLIEAEAGGKKHTLTADTVAPFDRQTFWFNNWKTKTVGNGTVRVWLVNDQGARINGQYPVSYP</sequence>
<evidence type="ECO:0000256" key="1">
    <source>
        <dbReference type="ARBA" id="ARBA00004418"/>
    </source>
</evidence>
<dbReference type="Pfam" id="PF02753">
    <property type="entry name" value="PapD_C"/>
    <property type="match status" value="1"/>
</dbReference>
<dbReference type="EMBL" id="FJZI01000004">
    <property type="protein sequence ID" value="CZX55196.1"/>
    <property type="molecule type" value="Genomic_DNA"/>
</dbReference>
<keyword evidence="3" id="KW-0732">Signal</keyword>
<dbReference type="Proteomes" id="UP000076063">
    <property type="component" value="Unassembled WGS sequence"/>
</dbReference>
<dbReference type="Gene3D" id="2.60.40.10">
    <property type="entry name" value="Immunoglobulins"/>
    <property type="match status" value="2"/>
</dbReference>
<comment type="subcellular location">
    <subcellularLocation>
        <location evidence="1">Periplasm</location>
    </subcellularLocation>
</comment>
<dbReference type="InterPro" id="IPR016148">
    <property type="entry name" value="Pili_assmbl_chaperone_C"/>
</dbReference>
<dbReference type="RefSeq" id="WP_063154971.1">
    <property type="nucleotide sequence ID" value="NZ_AP022508.1"/>
</dbReference>
<dbReference type="GO" id="GO:0030288">
    <property type="term" value="C:outer membrane-bounded periplasmic space"/>
    <property type="evidence" value="ECO:0007669"/>
    <property type="project" value="InterPro"/>
</dbReference>
<dbReference type="GO" id="GO:0071555">
    <property type="term" value="P:cell wall organization"/>
    <property type="evidence" value="ECO:0007669"/>
    <property type="project" value="InterPro"/>
</dbReference>
<dbReference type="InterPro" id="IPR013783">
    <property type="entry name" value="Ig-like_fold"/>
</dbReference>
<dbReference type="Pfam" id="PF00345">
    <property type="entry name" value="PapD_N"/>
    <property type="match status" value="1"/>
</dbReference>
<dbReference type="InterPro" id="IPR008962">
    <property type="entry name" value="PapD-like_sf"/>
</dbReference>
<evidence type="ECO:0000259" key="7">
    <source>
        <dbReference type="Pfam" id="PF02753"/>
    </source>
</evidence>
<keyword evidence="5" id="KW-0143">Chaperone</keyword>
<evidence type="ECO:0000256" key="3">
    <source>
        <dbReference type="ARBA" id="ARBA00022729"/>
    </source>
</evidence>
<evidence type="ECO:0000259" key="6">
    <source>
        <dbReference type="Pfam" id="PF00345"/>
    </source>
</evidence>
<name>A0A822WS40_9ENTR</name>
<dbReference type="AlphaFoldDB" id="A0A822WS40"/>
<dbReference type="InterPro" id="IPR050643">
    <property type="entry name" value="Periplasmic_pilus_chap"/>
</dbReference>
<evidence type="ECO:0000313" key="8">
    <source>
        <dbReference type="EMBL" id="CZX55196.1"/>
    </source>
</evidence>
<feature type="domain" description="Pili assembly chaperone C-terminal" evidence="7">
    <location>
        <begin position="180"/>
        <end position="243"/>
    </location>
</feature>
<dbReference type="SUPFAM" id="SSF49584">
    <property type="entry name" value="Periplasmic chaperone C-domain"/>
    <property type="match status" value="1"/>
</dbReference>
<evidence type="ECO:0000256" key="2">
    <source>
        <dbReference type="ARBA" id="ARBA00007399"/>
    </source>
</evidence>
<evidence type="ECO:0000256" key="4">
    <source>
        <dbReference type="ARBA" id="ARBA00022764"/>
    </source>
</evidence>
<comment type="similarity">
    <text evidence="2">Belongs to the periplasmic pilus chaperone family.</text>
</comment>
<comment type="caution">
    <text evidence="8">The sequence shown here is derived from an EMBL/GenBank/DDBJ whole genome shotgun (WGS) entry which is preliminary data.</text>
</comment>
<organism evidence="8 9">
    <name type="scientific">Enterobacter bugandensis</name>
    <dbReference type="NCBI Taxonomy" id="881260"/>
    <lineage>
        <taxon>Bacteria</taxon>
        <taxon>Pseudomonadati</taxon>
        <taxon>Pseudomonadota</taxon>
        <taxon>Gammaproteobacteria</taxon>
        <taxon>Enterobacterales</taxon>
        <taxon>Enterobacteriaceae</taxon>
        <taxon>Enterobacter</taxon>
    </lineage>
</organism>
<keyword evidence="4" id="KW-0574">Periplasm</keyword>
<feature type="domain" description="Pili assembly chaperone N-terminal" evidence="6">
    <location>
        <begin position="30"/>
        <end position="154"/>
    </location>
</feature>
<gene>
    <name evidence="8" type="primary">focC_2</name>
    <name evidence="8" type="ORF">SAMEA2273372_02164</name>
</gene>
<dbReference type="InterPro" id="IPR001829">
    <property type="entry name" value="Pili_assmbl_chaperone_bac"/>
</dbReference>
<dbReference type="PANTHER" id="PTHR30251">
    <property type="entry name" value="PILUS ASSEMBLY CHAPERONE"/>
    <property type="match status" value="1"/>
</dbReference>
<dbReference type="InterPro" id="IPR036316">
    <property type="entry name" value="Pili_assmbl_chap_C_dom_sf"/>
</dbReference>
<dbReference type="PANTHER" id="PTHR30251:SF25">
    <property type="entry name" value="FIMBRIAE CHAPARONE"/>
    <property type="match status" value="1"/>
</dbReference>
<evidence type="ECO:0000313" key="9">
    <source>
        <dbReference type="Proteomes" id="UP000076063"/>
    </source>
</evidence>